<reference evidence="1" key="1">
    <citation type="submission" date="2018-05" db="EMBL/GenBank/DDBJ databases">
        <title>Draft genome of Mucuna pruriens seed.</title>
        <authorList>
            <person name="Nnadi N.E."/>
            <person name="Vos R."/>
            <person name="Hasami M.H."/>
            <person name="Devisetty U.K."/>
            <person name="Aguiy J.C."/>
        </authorList>
    </citation>
    <scope>NUCLEOTIDE SEQUENCE [LARGE SCALE GENOMIC DNA]</scope>
    <source>
        <strain evidence="1">JCA_2017</strain>
    </source>
</reference>
<proteinExistence type="predicted"/>
<accession>A0A371E8W1</accession>
<gene>
    <name evidence="1" type="ORF">CR513_59188</name>
</gene>
<evidence type="ECO:0000313" key="1">
    <source>
        <dbReference type="EMBL" id="RDX62474.1"/>
    </source>
</evidence>
<sequence length="142" mass="16033">MTTHTNSGTHPCGKRMNFTLLPDPIINLPQRGTGLDHSNLVLDVDSDCGKFEQVDEDKGFFRDIGDALVIVTTAPGLDMNVDVPWTCDASKGVTMMDGFRVEEVLKRALRMWFWRTVGKEGLVWAKTMLESWVEEFVCCVRH</sequence>
<dbReference type="OrthoDB" id="10579417at2759"/>
<keyword evidence="2" id="KW-1185">Reference proteome</keyword>
<dbReference type="AlphaFoldDB" id="A0A371E8W1"/>
<comment type="caution">
    <text evidence="1">The sequence shown here is derived from an EMBL/GenBank/DDBJ whole genome shotgun (WGS) entry which is preliminary data.</text>
</comment>
<dbReference type="EMBL" id="QJKJ01015469">
    <property type="protein sequence ID" value="RDX62474.1"/>
    <property type="molecule type" value="Genomic_DNA"/>
</dbReference>
<protein>
    <submittedName>
        <fullName evidence="1">Uncharacterized protein</fullName>
    </submittedName>
</protein>
<evidence type="ECO:0000313" key="2">
    <source>
        <dbReference type="Proteomes" id="UP000257109"/>
    </source>
</evidence>
<dbReference type="Proteomes" id="UP000257109">
    <property type="component" value="Unassembled WGS sequence"/>
</dbReference>
<organism evidence="1 2">
    <name type="scientific">Mucuna pruriens</name>
    <name type="common">Velvet bean</name>
    <name type="synonym">Dolichos pruriens</name>
    <dbReference type="NCBI Taxonomy" id="157652"/>
    <lineage>
        <taxon>Eukaryota</taxon>
        <taxon>Viridiplantae</taxon>
        <taxon>Streptophyta</taxon>
        <taxon>Embryophyta</taxon>
        <taxon>Tracheophyta</taxon>
        <taxon>Spermatophyta</taxon>
        <taxon>Magnoliopsida</taxon>
        <taxon>eudicotyledons</taxon>
        <taxon>Gunneridae</taxon>
        <taxon>Pentapetalae</taxon>
        <taxon>rosids</taxon>
        <taxon>fabids</taxon>
        <taxon>Fabales</taxon>
        <taxon>Fabaceae</taxon>
        <taxon>Papilionoideae</taxon>
        <taxon>50 kb inversion clade</taxon>
        <taxon>NPAAA clade</taxon>
        <taxon>indigoferoid/millettioid clade</taxon>
        <taxon>Phaseoleae</taxon>
        <taxon>Mucuna</taxon>
    </lineage>
</organism>
<feature type="non-terminal residue" evidence="1">
    <location>
        <position position="1"/>
    </location>
</feature>
<name>A0A371E8W1_MUCPR</name>